<organism evidence="6 7">
    <name type="scientific">Azotobacter chroococcum NCIMB 8003</name>
    <dbReference type="NCBI Taxonomy" id="1328314"/>
    <lineage>
        <taxon>Bacteria</taxon>
        <taxon>Pseudomonadati</taxon>
        <taxon>Pseudomonadota</taxon>
        <taxon>Gammaproteobacteria</taxon>
        <taxon>Pseudomonadales</taxon>
        <taxon>Pseudomonadaceae</taxon>
        <taxon>Azotobacter</taxon>
    </lineage>
</organism>
<proteinExistence type="predicted"/>
<dbReference type="PANTHER" id="PTHR30136">
    <property type="entry name" value="HELIX-TURN-HELIX TRANSCRIPTIONAL REGULATOR, ICLR FAMILY"/>
    <property type="match status" value="1"/>
</dbReference>
<dbReference type="STRING" id="1328314.Achr_39870"/>
<dbReference type="GO" id="GO:0003677">
    <property type="term" value="F:DNA binding"/>
    <property type="evidence" value="ECO:0007669"/>
    <property type="project" value="UniProtKB-KW"/>
</dbReference>
<dbReference type="InterPro" id="IPR005471">
    <property type="entry name" value="Tscrpt_reg_IclR_N"/>
</dbReference>
<dbReference type="InterPro" id="IPR050707">
    <property type="entry name" value="HTH_MetabolicPath_Reg"/>
</dbReference>
<keyword evidence="2" id="KW-0238">DNA-binding</keyword>
<accession>A0A0C4WKM3</accession>
<dbReference type="InterPro" id="IPR029016">
    <property type="entry name" value="GAF-like_dom_sf"/>
</dbReference>
<dbReference type="AlphaFoldDB" id="A0A0C4WKM3"/>
<dbReference type="Pfam" id="PF01614">
    <property type="entry name" value="IclR_C"/>
    <property type="match status" value="1"/>
</dbReference>
<dbReference type="SUPFAM" id="SSF55781">
    <property type="entry name" value="GAF domain-like"/>
    <property type="match status" value="1"/>
</dbReference>
<dbReference type="InterPro" id="IPR036388">
    <property type="entry name" value="WH-like_DNA-bd_sf"/>
</dbReference>
<evidence type="ECO:0000256" key="1">
    <source>
        <dbReference type="ARBA" id="ARBA00023015"/>
    </source>
</evidence>
<protein>
    <submittedName>
        <fullName evidence="6">Multidrug efflux pump operon transcriptional regulator protein</fullName>
    </submittedName>
</protein>
<keyword evidence="7" id="KW-1185">Reference proteome</keyword>
<dbReference type="GeneID" id="61933111"/>
<evidence type="ECO:0000259" key="5">
    <source>
        <dbReference type="PROSITE" id="PS51078"/>
    </source>
</evidence>
<dbReference type="Proteomes" id="UP000068210">
    <property type="component" value="Chromosome"/>
</dbReference>
<dbReference type="Gene3D" id="3.30.450.40">
    <property type="match status" value="1"/>
</dbReference>
<keyword evidence="1" id="KW-0805">Transcription regulation</keyword>
<dbReference type="InterPro" id="IPR014757">
    <property type="entry name" value="Tscrpt_reg_IclR_C"/>
</dbReference>
<dbReference type="RefSeq" id="WP_039807068.1">
    <property type="nucleotide sequence ID" value="NZ_CP010415.1"/>
</dbReference>
<dbReference type="GO" id="GO:0045892">
    <property type="term" value="P:negative regulation of DNA-templated transcription"/>
    <property type="evidence" value="ECO:0007669"/>
    <property type="project" value="TreeGrafter"/>
</dbReference>
<feature type="domain" description="IclR-ED" evidence="5">
    <location>
        <begin position="73"/>
        <end position="256"/>
    </location>
</feature>
<evidence type="ECO:0000256" key="3">
    <source>
        <dbReference type="ARBA" id="ARBA00023163"/>
    </source>
</evidence>
<dbReference type="HOGENOM" id="CLU_062618_6_3_6"/>
<evidence type="ECO:0000313" key="6">
    <source>
        <dbReference type="EMBL" id="AJE23373.1"/>
    </source>
</evidence>
<evidence type="ECO:0000313" key="7">
    <source>
        <dbReference type="Proteomes" id="UP000068210"/>
    </source>
</evidence>
<sequence>MSREAPETGEESKAGGIQVIARAAAIMRTLSEHPQGLSLAAIAQAVKLPRSTVQRIVCALETEYLVEAMGPSGGFRLGAAVGQLVYQTQTDIISLVRPYLECLSNRLQESVALAKPAGEKIHVIDRIVAERDLRVVFPIGAFAPMHSTSAGKVLLAGLGDDEVRALLPDPLPQMTRHTRDLPALLAELAEIRKTGFTFDHEECSEGISAGSVALDTYLGRYAISVVLPSARAARHVEAIQEALLACKRDIERAIGRTACQR</sequence>
<evidence type="ECO:0000256" key="2">
    <source>
        <dbReference type="ARBA" id="ARBA00023125"/>
    </source>
</evidence>
<dbReference type="PROSITE" id="PS51078">
    <property type="entry name" value="ICLR_ED"/>
    <property type="match status" value="1"/>
</dbReference>
<dbReference type="KEGG" id="acx:Achr_39870"/>
<evidence type="ECO:0000259" key="4">
    <source>
        <dbReference type="PROSITE" id="PS51077"/>
    </source>
</evidence>
<name>A0A0C4WKM3_9GAMM</name>
<dbReference type="GO" id="GO:0003700">
    <property type="term" value="F:DNA-binding transcription factor activity"/>
    <property type="evidence" value="ECO:0007669"/>
    <property type="project" value="TreeGrafter"/>
</dbReference>
<gene>
    <name evidence="6" type="ORF">Achr_39870</name>
</gene>
<dbReference type="Pfam" id="PF09339">
    <property type="entry name" value="HTH_IclR"/>
    <property type="match status" value="1"/>
</dbReference>
<dbReference type="SMART" id="SM00346">
    <property type="entry name" value="HTH_ICLR"/>
    <property type="match status" value="1"/>
</dbReference>
<feature type="domain" description="HTH iclR-type" evidence="4">
    <location>
        <begin position="17"/>
        <end position="79"/>
    </location>
</feature>
<reference evidence="6 7" key="1">
    <citation type="journal article" date="2015" name="PLoS ONE">
        <title>Azotobacter Genomes: The Genome of Azotobacter chroococcum NCIMB 8003 (ATCC 4412).</title>
        <authorList>
            <person name="Robson R.L."/>
            <person name="Jones R."/>
            <person name="Robson R.M."/>
            <person name="Schwartz A."/>
            <person name="Richardson T.H."/>
        </authorList>
    </citation>
    <scope>NUCLEOTIDE SEQUENCE [LARGE SCALE GENOMIC DNA]</scope>
    <source>
        <strain evidence="6 7">NCIMB 8003</strain>
    </source>
</reference>
<dbReference type="SUPFAM" id="SSF46785">
    <property type="entry name" value="Winged helix' DNA-binding domain"/>
    <property type="match status" value="1"/>
</dbReference>
<keyword evidence="3" id="KW-0804">Transcription</keyword>
<dbReference type="PANTHER" id="PTHR30136:SF35">
    <property type="entry name" value="HTH-TYPE TRANSCRIPTIONAL REGULATOR RV1719"/>
    <property type="match status" value="1"/>
</dbReference>
<dbReference type="PROSITE" id="PS51077">
    <property type="entry name" value="HTH_ICLR"/>
    <property type="match status" value="1"/>
</dbReference>
<dbReference type="Gene3D" id="1.10.10.10">
    <property type="entry name" value="Winged helix-like DNA-binding domain superfamily/Winged helix DNA-binding domain"/>
    <property type="match status" value="1"/>
</dbReference>
<dbReference type="EMBL" id="CP010415">
    <property type="protein sequence ID" value="AJE23373.1"/>
    <property type="molecule type" value="Genomic_DNA"/>
</dbReference>
<dbReference type="InterPro" id="IPR036390">
    <property type="entry name" value="WH_DNA-bd_sf"/>
</dbReference>